<keyword evidence="2" id="KW-1185">Reference proteome</keyword>
<sequence>MPVKQDNMDEWPENVVTLKNLFNSLTMEDRKVVKDIISAVLVDQVTYFHKIDPNQGFNEFMKKFDSPSTSPLNEDDFKLYYLRNRLEIVKIGNYMILNV</sequence>
<protein>
    <submittedName>
        <fullName evidence="1">Uncharacterized protein</fullName>
    </submittedName>
</protein>
<organism evidence="1 2">
    <name type="scientific">Camellia lanceoleosa</name>
    <dbReference type="NCBI Taxonomy" id="1840588"/>
    <lineage>
        <taxon>Eukaryota</taxon>
        <taxon>Viridiplantae</taxon>
        <taxon>Streptophyta</taxon>
        <taxon>Embryophyta</taxon>
        <taxon>Tracheophyta</taxon>
        <taxon>Spermatophyta</taxon>
        <taxon>Magnoliopsida</taxon>
        <taxon>eudicotyledons</taxon>
        <taxon>Gunneridae</taxon>
        <taxon>Pentapetalae</taxon>
        <taxon>asterids</taxon>
        <taxon>Ericales</taxon>
        <taxon>Theaceae</taxon>
        <taxon>Camellia</taxon>
    </lineage>
</organism>
<dbReference type="EMBL" id="CM045768">
    <property type="protein sequence ID" value="KAI7984557.1"/>
    <property type="molecule type" value="Genomic_DNA"/>
</dbReference>
<evidence type="ECO:0000313" key="2">
    <source>
        <dbReference type="Proteomes" id="UP001060215"/>
    </source>
</evidence>
<dbReference type="Proteomes" id="UP001060215">
    <property type="component" value="Chromosome 11"/>
</dbReference>
<reference evidence="1 2" key="1">
    <citation type="journal article" date="2022" name="Plant J.">
        <title>Chromosome-level genome of Camellia lanceoleosa provides a valuable resource for understanding genome evolution and self-incompatibility.</title>
        <authorList>
            <person name="Gong W."/>
            <person name="Xiao S."/>
            <person name="Wang L."/>
            <person name="Liao Z."/>
            <person name="Chang Y."/>
            <person name="Mo W."/>
            <person name="Hu G."/>
            <person name="Li W."/>
            <person name="Zhao G."/>
            <person name="Zhu H."/>
            <person name="Hu X."/>
            <person name="Ji K."/>
            <person name="Xiang X."/>
            <person name="Song Q."/>
            <person name="Yuan D."/>
            <person name="Jin S."/>
            <person name="Zhang L."/>
        </authorList>
    </citation>
    <scope>NUCLEOTIDE SEQUENCE [LARGE SCALE GENOMIC DNA]</scope>
    <source>
        <strain evidence="1">SQ_2022a</strain>
    </source>
</reference>
<evidence type="ECO:0000313" key="1">
    <source>
        <dbReference type="EMBL" id="KAI7984557.1"/>
    </source>
</evidence>
<accession>A0ACC0F8Z2</accession>
<comment type="caution">
    <text evidence="1">The sequence shown here is derived from an EMBL/GenBank/DDBJ whole genome shotgun (WGS) entry which is preliminary data.</text>
</comment>
<proteinExistence type="predicted"/>
<gene>
    <name evidence="1" type="ORF">LOK49_LG15G02291</name>
</gene>
<name>A0ACC0F8Z2_9ERIC</name>